<protein>
    <submittedName>
        <fullName evidence="1">Uncharacterized protein</fullName>
    </submittedName>
</protein>
<evidence type="ECO:0000313" key="2">
    <source>
        <dbReference type="Proteomes" id="UP000053593"/>
    </source>
</evidence>
<reference evidence="1 2" key="1">
    <citation type="submission" date="2014-04" db="EMBL/GenBank/DDBJ databases">
        <title>Evolutionary Origins and Diversification of the Mycorrhizal Mutualists.</title>
        <authorList>
            <consortium name="DOE Joint Genome Institute"/>
            <consortium name="Mycorrhizal Genomics Consortium"/>
            <person name="Kohler A."/>
            <person name="Kuo A."/>
            <person name="Nagy L.G."/>
            <person name="Floudas D."/>
            <person name="Copeland A."/>
            <person name="Barry K.W."/>
            <person name="Cichocki N."/>
            <person name="Veneault-Fourrey C."/>
            <person name="LaButti K."/>
            <person name="Lindquist E.A."/>
            <person name="Lipzen A."/>
            <person name="Lundell T."/>
            <person name="Morin E."/>
            <person name="Murat C."/>
            <person name="Riley R."/>
            <person name="Ohm R."/>
            <person name="Sun H."/>
            <person name="Tunlid A."/>
            <person name="Henrissat B."/>
            <person name="Grigoriev I.V."/>
            <person name="Hibbett D.S."/>
            <person name="Martin F."/>
        </authorList>
    </citation>
    <scope>NUCLEOTIDE SEQUENCE [LARGE SCALE GENOMIC DNA]</scope>
    <source>
        <strain evidence="1 2">FD-317 M1</strain>
    </source>
</reference>
<dbReference type="HOGENOM" id="CLU_644135_0_0_1"/>
<dbReference type="EMBL" id="KN834774">
    <property type="protein sequence ID" value="KIK60675.1"/>
    <property type="molecule type" value="Genomic_DNA"/>
</dbReference>
<evidence type="ECO:0000313" key="1">
    <source>
        <dbReference type="EMBL" id="KIK60675.1"/>
    </source>
</evidence>
<accession>A0A0D0BAE9</accession>
<organism evidence="1 2">
    <name type="scientific">Collybiopsis luxurians FD-317 M1</name>
    <dbReference type="NCBI Taxonomy" id="944289"/>
    <lineage>
        <taxon>Eukaryota</taxon>
        <taxon>Fungi</taxon>
        <taxon>Dikarya</taxon>
        <taxon>Basidiomycota</taxon>
        <taxon>Agaricomycotina</taxon>
        <taxon>Agaricomycetes</taxon>
        <taxon>Agaricomycetidae</taxon>
        <taxon>Agaricales</taxon>
        <taxon>Marasmiineae</taxon>
        <taxon>Omphalotaceae</taxon>
        <taxon>Collybiopsis</taxon>
        <taxon>Collybiopsis luxurians</taxon>
    </lineage>
</organism>
<gene>
    <name evidence="1" type="ORF">GYMLUDRAFT_244250</name>
</gene>
<dbReference type="AlphaFoldDB" id="A0A0D0BAE9"/>
<dbReference type="Proteomes" id="UP000053593">
    <property type="component" value="Unassembled WGS sequence"/>
</dbReference>
<sequence>MAHSTTPHPARLPPRTTRRSVTSDLSLFTSEDSIIKYDSPKAKEFLKNFRKLRCNNRLISFNKVEERWDDWHLPVIFDDDGSMTAASPAIYANLPRYSPPLCADISNPFRTDDECSLAQTGAIRQHGRIFHVFKAPHQGCKYPLLIPEPEDKEYDDPGAHAVIHATANSHPHLRSRYLPIVPKPRPLRGPRTLTSFYSRDRAAERASPAHPWLHPAYYTNETPHILFPYSISSPSNTVNAIHQHGHFFDTELGQIVRALNSATGTPISSFMKLLRSSSTCSGCLCVFSVEGYQAHLGYVNAVPHCLNTPECPEVPGPSAIPSTSLTAAPSVSAPCSTSDYLYLAFLAWNSRLGVPQDVWTMISTAVVTCCHCLMVRTFRGDQRHQADGFCQCRKGGLGELLRQITLDDLEKHGLALIPQKLVDEHV</sequence>
<dbReference type="OrthoDB" id="3071161at2759"/>
<keyword evidence="2" id="KW-1185">Reference proteome</keyword>
<name>A0A0D0BAE9_9AGAR</name>
<proteinExistence type="predicted"/>